<dbReference type="EMBL" id="BLAY01000003">
    <property type="protein sequence ID" value="GET35682.1"/>
    <property type="molecule type" value="Genomic_DNA"/>
</dbReference>
<protein>
    <submittedName>
        <fullName evidence="2">Glycosyl transferase family 2</fullName>
    </submittedName>
</protein>
<reference evidence="2" key="1">
    <citation type="submission" date="2019-10" db="EMBL/GenBank/DDBJ databases">
        <title>Draft genome sequece of Microseira wollei NIES-4236.</title>
        <authorList>
            <person name="Yamaguchi H."/>
            <person name="Suzuki S."/>
            <person name="Kawachi M."/>
        </authorList>
    </citation>
    <scope>NUCLEOTIDE SEQUENCE</scope>
    <source>
        <strain evidence="2">NIES-4236</strain>
    </source>
</reference>
<proteinExistence type="predicted"/>
<dbReference type="Proteomes" id="UP001050975">
    <property type="component" value="Unassembled WGS sequence"/>
</dbReference>
<dbReference type="GO" id="GO:0016740">
    <property type="term" value="F:transferase activity"/>
    <property type="evidence" value="ECO:0007669"/>
    <property type="project" value="UniProtKB-KW"/>
</dbReference>
<dbReference type="Gene3D" id="3.90.550.10">
    <property type="entry name" value="Spore Coat Polysaccharide Biosynthesis Protein SpsA, Chain A"/>
    <property type="match status" value="1"/>
</dbReference>
<feature type="domain" description="Glycosyltransferase 2-like" evidence="1">
    <location>
        <begin position="14"/>
        <end position="140"/>
    </location>
</feature>
<dbReference type="InterPro" id="IPR050834">
    <property type="entry name" value="Glycosyltransf_2"/>
</dbReference>
<dbReference type="InterPro" id="IPR001173">
    <property type="entry name" value="Glyco_trans_2-like"/>
</dbReference>
<evidence type="ECO:0000313" key="3">
    <source>
        <dbReference type="Proteomes" id="UP001050975"/>
    </source>
</evidence>
<dbReference type="RefSeq" id="WP_226573836.1">
    <property type="nucleotide sequence ID" value="NZ_BLAY01000003.1"/>
</dbReference>
<evidence type="ECO:0000313" key="2">
    <source>
        <dbReference type="EMBL" id="GET35682.1"/>
    </source>
</evidence>
<dbReference type="PANTHER" id="PTHR43685">
    <property type="entry name" value="GLYCOSYLTRANSFERASE"/>
    <property type="match status" value="1"/>
</dbReference>
<sequence>MANYLANDNDHLVSVIIPAYNAERFIERTLKSVLAQTYHNLEVIVVDDGSQDRTAQIVQSIAQEDRRVRLLQQPNAGVAAARNLGIQKSRGEFVAPIDADDIWYPQNIEKQVKCIIESDSSVGLVYSWSVDINEDDFLTGGFHASEQKGKVYLPLLCRNFIGNGSAVLIRRTCLEKVGGYNNEQLKDEHSHGSEDWELYLRIAESYQFGVVPEFLIGYRKTSLSTSYKDASMVKFYELLMQMVRQKHPEIPEQIYHWSGSNFYLYLAYQSFHSSKHSNSLAWLYKSLQLDLSMTLLRHDIYILTLKNLYQIFIQYIKSGFLSKHFYHDEIESSYTKKTINLTLNDMYKLVKFRELVPYKLYEKYRFQKLDKN</sequence>
<name>A0AAV3X8I3_9CYAN</name>
<dbReference type="SUPFAM" id="SSF53448">
    <property type="entry name" value="Nucleotide-diphospho-sugar transferases"/>
    <property type="match status" value="1"/>
</dbReference>
<evidence type="ECO:0000259" key="1">
    <source>
        <dbReference type="Pfam" id="PF00535"/>
    </source>
</evidence>
<keyword evidence="2" id="KW-0808">Transferase</keyword>
<organism evidence="2 3">
    <name type="scientific">Microseira wollei NIES-4236</name>
    <dbReference type="NCBI Taxonomy" id="2530354"/>
    <lineage>
        <taxon>Bacteria</taxon>
        <taxon>Bacillati</taxon>
        <taxon>Cyanobacteriota</taxon>
        <taxon>Cyanophyceae</taxon>
        <taxon>Oscillatoriophycideae</taxon>
        <taxon>Aerosakkonematales</taxon>
        <taxon>Aerosakkonemataceae</taxon>
        <taxon>Microseira</taxon>
    </lineage>
</organism>
<gene>
    <name evidence="2" type="ORF">MiSe_04240</name>
</gene>
<keyword evidence="3" id="KW-1185">Reference proteome</keyword>
<dbReference type="InterPro" id="IPR029044">
    <property type="entry name" value="Nucleotide-diphossugar_trans"/>
</dbReference>
<accession>A0AAV3X8I3</accession>
<dbReference type="PANTHER" id="PTHR43685:SF11">
    <property type="entry name" value="GLYCOSYLTRANSFERASE TAGX-RELATED"/>
    <property type="match status" value="1"/>
</dbReference>
<dbReference type="CDD" id="cd00761">
    <property type="entry name" value="Glyco_tranf_GTA_type"/>
    <property type="match status" value="1"/>
</dbReference>
<comment type="caution">
    <text evidence="2">The sequence shown here is derived from an EMBL/GenBank/DDBJ whole genome shotgun (WGS) entry which is preliminary data.</text>
</comment>
<dbReference type="Pfam" id="PF00535">
    <property type="entry name" value="Glycos_transf_2"/>
    <property type="match status" value="1"/>
</dbReference>
<dbReference type="AlphaFoldDB" id="A0AAV3X8I3"/>